<keyword evidence="1" id="KW-0732">Signal</keyword>
<feature type="signal peptide" evidence="1">
    <location>
        <begin position="1"/>
        <end position="20"/>
    </location>
</feature>
<evidence type="ECO:0000313" key="2">
    <source>
        <dbReference type="EMBL" id="QNN67876.1"/>
    </source>
</evidence>
<gene>
    <name evidence="2" type="ORF">H9L13_02840</name>
</gene>
<sequence length="135" mass="14181">MKRLICAAVLAVMTASPAIAGLQFAPYEGPAAEKVGEGGTKITVAGVDFWTTGTPPRRYRVLGILTDTRYEAWGKKAVGSKGVAARIRELGGDAAVVLGRQDRSSGAYVLPMGPSVIGGEDVKTTTDLQIIKYLD</sequence>
<dbReference type="AlphaFoldDB" id="A0A7G9SJ51"/>
<accession>A0A7G9SJ51</accession>
<name>A0A7G9SJ51_9SPHN</name>
<dbReference type="Proteomes" id="UP000515971">
    <property type="component" value="Chromosome"/>
</dbReference>
<reference evidence="2 3" key="1">
    <citation type="submission" date="2020-08" db="EMBL/GenBank/DDBJ databases">
        <title>Genome sequence of Sphingomonas lutea KCTC 23642T.</title>
        <authorList>
            <person name="Hyun D.-W."/>
            <person name="Bae J.-W."/>
        </authorList>
    </citation>
    <scope>NUCLEOTIDE SEQUENCE [LARGE SCALE GENOMIC DNA]</scope>
    <source>
        <strain evidence="2 3">KCTC 23642</strain>
    </source>
</reference>
<evidence type="ECO:0000313" key="3">
    <source>
        <dbReference type="Proteomes" id="UP000515971"/>
    </source>
</evidence>
<keyword evidence="3" id="KW-1185">Reference proteome</keyword>
<protein>
    <submittedName>
        <fullName evidence="2">Uncharacterized protein</fullName>
    </submittedName>
</protein>
<feature type="chain" id="PRO_5028873969" evidence="1">
    <location>
        <begin position="21"/>
        <end position="135"/>
    </location>
</feature>
<dbReference type="RefSeq" id="WP_187538853.1">
    <property type="nucleotide sequence ID" value="NZ_BAABJT010000001.1"/>
</dbReference>
<dbReference type="EMBL" id="CP060718">
    <property type="protein sequence ID" value="QNN67876.1"/>
    <property type="molecule type" value="Genomic_DNA"/>
</dbReference>
<dbReference type="KEGG" id="slut:H9L13_02840"/>
<evidence type="ECO:0000256" key="1">
    <source>
        <dbReference type="SAM" id="SignalP"/>
    </source>
</evidence>
<proteinExistence type="predicted"/>
<organism evidence="2 3">
    <name type="scientific">Sphingomonas lutea</name>
    <dbReference type="NCBI Taxonomy" id="1045317"/>
    <lineage>
        <taxon>Bacteria</taxon>
        <taxon>Pseudomonadati</taxon>
        <taxon>Pseudomonadota</taxon>
        <taxon>Alphaproteobacteria</taxon>
        <taxon>Sphingomonadales</taxon>
        <taxon>Sphingomonadaceae</taxon>
        <taxon>Sphingomonas</taxon>
    </lineage>
</organism>